<dbReference type="Proteomes" id="UP001216150">
    <property type="component" value="Unassembled WGS sequence"/>
</dbReference>
<comment type="caution">
    <text evidence="3">The sequence shown here is derived from an EMBL/GenBank/DDBJ whole genome shotgun (WGS) entry which is preliminary data.</text>
</comment>
<proteinExistence type="predicted"/>
<gene>
    <name evidence="3" type="ORF">N7450_005790</name>
</gene>
<dbReference type="EMBL" id="JAQJAC010000004">
    <property type="protein sequence ID" value="KAJ5586003.1"/>
    <property type="molecule type" value="Genomic_DNA"/>
</dbReference>
<name>A0AAD6DJ65_9EURO</name>
<feature type="transmembrane region" description="Helical" evidence="2">
    <location>
        <begin position="179"/>
        <end position="197"/>
    </location>
</feature>
<feature type="region of interest" description="Disordered" evidence="1">
    <location>
        <begin position="251"/>
        <end position="307"/>
    </location>
</feature>
<evidence type="ECO:0000313" key="4">
    <source>
        <dbReference type="Proteomes" id="UP001216150"/>
    </source>
</evidence>
<keyword evidence="2" id="KW-1133">Transmembrane helix</keyword>
<organism evidence="3 4">
    <name type="scientific">Penicillium hetheringtonii</name>
    <dbReference type="NCBI Taxonomy" id="911720"/>
    <lineage>
        <taxon>Eukaryota</taxon>
        <taxon>Fungi</taxon>
        <taxon>Dikarya</taxon>
        <taxon>Ascomycota</taxon>
        <taxon>Pezizomycotina</taxon>
        <taxon>Eurotiomycetes</taxon>
        <taxon>Eurotiomycetidae</taxon>
        <taxon>Eurotiales</taxon>
        <taxon>Aspergillaceae</taxon>
        <taxon>Penicillium</taxon>
    </lineage>
</organism>
<dbReference type="Pfam" id="PF03596">
    <property type="entry name" value="Cad"/>
    <property type="match status" value="1"/>
</dbReference>
<feature type="transmembrane region" description="Helical" evidence="2">
    <location>
        <begin position="220"/>
        <end position="240"/>
    </location>
</feature>
<protein>
    <submittedName>
        <fullName evidence="3">Cadmium resistance transporter</fullName>
    </submittedName>
</protein>
<accession>A0AAD6DJ65</accession>
<feature type="compositionally biased region" description="Basic and acidic residues" evidence="1">
    <location>
        <begin position="298"/>
        <end position="307"/>
    </location>
</feature>
<dbReference type="AlphaFoldDB" id="A0AAD6DJ65"/>
<feature type="transmembrane region" description="Helical" evidence="2">
    <location>
        <begin position="75"/>
        <end position="95"/>
    </location>
</feature>
<feature type="transmembrane region" description="Helical" evidence="2">
    <location>
        <begin position="46"/>
        <end position="68"/>
    </location>
</feature>
<feature type="compositionally biased region" description="Basic and acidic residues" evidence="1">
    <location>
        <begin position="265"/>
        <end position="290"/>
    </location>
</feature>
<evidence type="ECO:0000313" key="3">
    <source>
        <dbReference type="EMBL" id="KAJ5586003.1"/>
    </source>
</evidence>
<keyword evidence="2" id="KW-0472">Membrane</keyword>
<keyword evidence="4" id="KW-1185">Reference proteome</keyword>
<reference evidence="3 4" key="1">
    <citation type="journal article" date="2023" name="IMA Fungus">
        <title>Comparative genomic study of the Penicillium genus elucidates a diverse pangenome and 15 lateral gene transfer events.</title>
        <authorList>
            <person name="Petersen C."/>
            <person name="Sorensen T."/>
            <person name="Nielsen M.R."/>
            <person name="Sondergaard T.E."/>
            <person name="Sorensen J.L."/>
            <person name="Fitzpatrick D.A."/>
            <person name="Frisvad J.C."/>
            <person name="Nielsen K.L."/>
        </authorList>
    </citation>
    <scope>NUCLEOTIDE SEQUENCE [LARGE SCALE GENOMIC DNA]</scope>
    <source>
        <strain evidence="3 4">IBT 29057</strain>
    </source>
</reference>
<keyword evidence="2" id="KW-0812">Transmembrane</keyword>
<dbReference type="InterPro" id="IPR004676">
    <property type="entry name" value="Cd-R_transporter"/>
</dbReference>
<evidence type="ECO:0000256" key="1">
    <source>
        <dbReference type="SAM" id="MobiDB-lite"/>
    </source>
</evidence>
<evidence type="ECO:0000256" key="2">
    <source>
        <dbReference type="SAM" id="Phobius"/>
    </source>
</evidence>
<feature type="transmembrane region" description="Helical" evidence="2">
    <location>
        <begin position="145"/>
        <end position="167"/>
    </location>
</feature>
<sequence length="307" mass="33409">MQFGKAVGTACATFAITNIDDAFVLVTFFAEASTRKNITPLRITLGQYLGFTVILVVSMIGFGVSIVLPSEPIGFLGLLPMLLGIWALITLIFGADGDEDDEEQVRKWGSSLKSIFKVAAVTIMNGGDNISTYIPLFSQAKGVEIAVYVVVYYILMGVWCLVAFLVMKQRHVLKLAQRYAEYLVPFLYIGLGIYIVVDSDAYPWSIERIDGDIDSNPGKVVMGVSTTGLLLLCIAGMGLLTWRKNRKITRDDESGGESEVGCEGVDSRSIDDGGSRTEVELGSRSDESKMGVHLAAEQPHKIQSDTN</sequence>